<name>A0A1V1HY90_9FIRM</name>
<dbReference type="GO" id="GO:0016810">
    <property type="term" value="F:hydrolase activity, acting on carbon-nitrogen (but not peptide) bonds"/>
    <property type="evidence" value="ECO:0007669"/>
    <property type="project" value="InterPro"/>
</dbReference>
<dbReference type="Gene3D" id="3.20.20.370">
    <property type="entry name" value="Glycoside hydrolase/deacetylase"/>
    <property type="match status" value="1"/>
</dbReference>
<dbReference type="EMBL" id="LN555523">
    <property type="protein sequence ID" value="CED92931.1"/>
    <property type="molecule type" value="Genomic_DNA"/>
</dbReference>
<sequence length="254" mass="28866">MKLKSGRTKSLFSTVSFLILTMVLLFGMVYGIRYVCYKQGDTNMPIYKVDTDDKKISLSFDVAWGSNNIDDILEILDKHNAKATFFLVGSWVDDNKELVKKIHSKGHELGNHSNTHSNTTALSDEDIVEEIQITSDKISNLVGEEVSLYRPPFGEVDDKTIDICKSLGYQVIKWDIDSLDWKEIGSRHIVDRVVRNSQPGSIVLFHANVNGVKYYLDDILTKLEEDNYEMVTVSELIYPDNYTVDSNGVQKIKK</sequence>
<proteinExistence type="predicted"/>
<feature type="domain" description="NodB homology" evidence="1">
    <location>
        <begin position="54"/>
        <end position="231"/>
    </location>
</feature>
<dbReference type="Pfam" id="PF01522">
    <property type="entry name" value="Polysacc_deac_1"/>
    <property type="match status" value="1"/>
</dbReference>
<protein>
    <submittedName>
        <fullName evidence="2">Polysaccharide deacetylase</fullName>
    </submittedName>
</protein>
<keyword evidence="3" id="KW-1185">Reference proteome</keyword>
<dbReference type="PANTHER" id="PTHR10587:SF128">
    <property type="entry name" value="POLYSACCHARIDE DEACETYLASE PDAB-RELATED"/>
    <property type="match status" value="1"/>
</dbReference>
<dbReference type="KEGG" id="ril:CRIB_173"/>
<dbReference type="SUPFAM" id="SSF88713">
    <property type="entry name" value="Glycoside hydrolase/deacetylase"/>
    <property type="match status" value="1"/>
</dbReference>
<dbReference type="GO" id="GO:0016020">
    <property type="term" value="C:membrane"/>
    <property type="evidence" value="ECO:0007669"/>
    <property type="project" value="TreeGrafter"/>
</dbReference>
<dbReference type="GO" id="GO:0005975">
    <property type="term" value="P:carbohydrate metabolic process"/>
    <property type="evidence" value="ECO:0007669"/>
    <property type="project" value="InterPro"/>
</dbReference>
<evidence type="ECO:0000313" key="3">
    <source>
        <dbReference type="Proteomes" id="UP000245622"/>
    </source>
</evidence>
<reference evidence="2 3" key="1">
    <citation type="submission" date="2014-04" db="EMBL/GenBank/DDBJ databases">
        <authorList>
            <person name="Hornung B.V."/>
        </authorList>
    </citation>
    <scope>NUCLEOTIDE SEQUENCE [LARGE SCALE GENOMIC DNA]</scope>
    <source>
        <strain evidence="2 3">CRIB</strain>
    </source>
</reference>
<gene>
    <name evidence="2" type="ORF">CRIB_173</name>
</gene>
<dbReference type="Proteomes" id="UP000245622">
    <property type="component" value="Chromosome 1"/>
</dbReference>
<dbReference type="GeneID" id="82204355"/>
<organism evidence="2 3">
    <name type="scientific">Romboutsia ilealis</name>
    <dbReference type="NCBI Taxonomy" id="1115758"/>
    <lineage>
        <taxon>Bacteria</taxon>
        <taxon>Bacillati</taxon>
        <taxon>Bacillota</taxon>
        <taxon>Clostridia</taxon>
        <taxon>Peptostreptococcales</taxon>
        <taxon>Peptostreptococcaceae</taxon>
        <taxon>Romboutsia</taxon>
    </lineage>
</organism>
<dbReference type="PROSITE" id="PS51677">
    <property type="entry name" value="NODB"/>
    <property type="match status" value="1"/>
</dbReference>
<dbReference type="InterPro" id="IPR002509">
    <property type="entry name" value="NODB_dom"/>
</dbReference>
<accession>A0A1V1HY90</accession>
<evidence type="ECO:0000259" key="1">
    <source>
        <dbReference type="PROSITE" id="PS51677"/>
    </source>
</evidence>
<dbReference type="InterPro" id="IPR050248">
    <property type="entry name" value="Polysacc_deacetylase_ArnD"/>
</dbReference>
<dbReference type="InterPro" id="IPR011330">
    <property type="entry name" value="Glyco_hydro/deAcase_b/a-brl"/>
</dbReference>
<dbReference type="AlphaFoldDB" id="A0A1V1HY90"/>
<evidence type="ECO:0000313" key="2">
    <source>
        <dbReference type="EMBL" id="CED92931.1"/>
    </source>
</evidence>
<dbReference type="RefSeq" id="WP_180702702.1">
    <property type="nucleotide sequence ID" value="NZ_LN555523.1"/>
</dbReference>
<dbReference type="PANTHER" id="PTHR10587">
    <property type="entry name" value="GLYCOSYL TRANSFERASE-RELATED"/>
    <property type="match status" value="1"/>
</dbReference>